<evidence type="ECO:0000256" key="1">
    <source>
        <dbReference type="ARBA" id="ARBA00004193"/>
    </source>
</evidence>
<dbReference type="Proteomes" id="UP001183388">
    <property type="component" value="Unassembled WGS sequence"/>
</dbReference>
<comment type="similarity">
    <text evidence="2">Belongs to the BMP lipoprotein family.</text>
</comment>
<feature type="signal peptide" evidence="7">
    <location>
        <begin position="1"/>
        <end position="23"/>
    </location>
</feature>
<evidence type="ECO:0000256" key="6">
    <source>
        <dbReference type="ARBA" id="ARBA00023288"/>
    </source>
</evidence>
<gene>
    <name evidence="9" type="ORF">RM780_14420</name>
</gene>
<proteinExistence type="inferred from homology"/>
<organism evidence="9 10">
    <name type="scientific">Streptomyces boetiae</name>
    <dbReference type="NCBI Taxonomy" id="3075541"/>
    <lineage>
        <taxon>Bacteria</taxon>
        <taxon>Bacillati</taxon>
        <taxon>Actinomycetota</taxon>
        <taxon>Actinomycetes</taxon>
        <taxon>Kitasatosporales</taxon>
        <taxon>Streptomycetaceae</taxon>
        <taxon>Streptomyces</taxon>
    </lineage>
</organism>
<comment type="caution">
    <text evidence="9">The sequence shown here is derived from an EMBL/GenBank/DDBJ whole genome shotgun (WGS) entry which is preliminary data.</text>
</comment>
<evidence type="ECO:0000256" key="4">
    <source>
        <dbReference type="ARBA" id="ARBA00022729"/>
    </source>
</evidence>
<evidence type="ECO:0000256" key="2">
    <source>
        <dbReference type="ARBA" id="ARBA00008610"/>
    </source>
</evidence>
<dbReference type="PROSITE" id="PS51257">
    <property type="entry name" value="PROKAR_LIPOPROTEIN"/>
    <property type="match status" value="1"/>
</dbReference>
<evidence type="ECO:0000256" key="5">
    <source>
        <dbReference type="ARBA" id="ARBA00023136"/>
    </source>
</evidence>
<dbReference type="PANTHER" id="PTHR34296:SF2">
    <property type="entry name" value="ABC TRANSPORTER GUANOSINE-BINDING PROTEIN NUPN"/>
    <property type="match status" value="1"/>
</dbReference>
<name>A0ABU2L9A0_9ACTN</name>
<evidence type="ECO:0000259" key="8">
    <source>
        <dbReference type="Pfam" id="PF02608"/>
    </source>
</evidence>
<feature type="domain" description="ABC transporter substrate-binding protein PnrA-like" evidence="8">
    <location>
        <begin position="43"/>
        <end position="342"/>
    </location>
</feature>
<keyword evidence="3" id="KW-1003">Cell membrane</keyword>
<accession>A0ABU2L9A0</accession>
<keyword evidence="5" id="KW-0472">Membrane</keyword>
<reference evidence="10" key="1">
    <citation type="submission" date="2023-07" db="EMBL/GenBank/DDBJ databases">
        <title>30 novel species of actinomycetes from the DSMZ collection.</title>
        <authorList>
            <person name="Nouioui I."/>
        </authorList>
    </citation>
    <scope>NUCLEOTIDE SEQUENCE [LARGE SCALE GENOMIC DNA]</scope>
    <source>
        <strain evidence="10">DSM 44917</strain>
    </source>
</reference>
<dbReference type="InterPro" id="IPR028082">
    <property type="entry name" value="Peripla_BP_I"/>
</dbReference>
<dbReference type="InterPro" id="IPR050957">
    <property type="entry name" value="BMP_lipoprotein"/>
</dbReference>
<dbReference type="EMBL" id="JAVREN010000018">
    <property type="protein sequence ID" value="MDT0308149.1"/>
    <property type="molecule type" value="Genomic_DNA"/>
</dbReference>
<protein>
    <submittedName>
        <fullName evidence="9">BMP family ABC transporter substrate-binding protein</fullName>
    </submittedName>
</protein>
<dbReference type="RefSeq" id="WP_311631096.1">
    <property type="nucleotide sequence ID" value="NZ_JAVREN010000018.1"/>
</dbReference>
<dbReference type="PANTHER" id="PTHR34296">
    <property type="entry name" value="TRANSCRIPTIONAL ACTIVATOR PROTEIN MED"/>
    <property type="match status" value="1"/>
</dbReference>
<evidence type="ECO:0000313" key="9">
    <source>
        <dbReference type="EMBL" id="MDT0308149.1"/>
    </source>
</evidence>
<dbReference type="SUPFAM" id="SSF53822">
    <property type="entry name" value="Periplasmic binding protein-like I"/>
    <property type="match status" value="1"/>
</dbReference>
<dbReference type="CDD" id="cd06354">
    <property type="entry name" value="PBP1_PrnA-like"/>
    <property type="match status" value="1"/>
</dbReference>
<sequence length="344" mass="35926">MRRVSRLAATVAATAVLALTASACGESSTENNDPPEDRGAAIAFDVGGRNDHSFNEAAARGGDRAADEFGIEVAYETAENGETNADRVQRLTSLAEAGHNPVIGVGFLYADAVAEAAEQFPETTFGVVDAAPEGDNIYGMTFAEHEGSYLAGVAAALTTETGRVGFIGGVQNTLIGKFQAGFEQGVEDTNPDVEVEVNYLYRDDDRGFNDSARAAQQADGMLGRDVDVIYTAAGSSGQGSIEQVAGVEGAWAIGVDSDQYQQPGLAEYRDSILTSVVKGVDVAVYSLIESVVDEDPLSGHHEYTLAENGVSLATSGGFIDGIAEEIDAAAQRIVNGEVEVRDTP</sequence>
<keyword evidence="4 7" id="KW-0732">Signal</keyword>
<evidence type="ECO:0000313" key="10">
    <source>
        <dbReference type="Proteomes" id="UP001183388"/>
    </source>
</evidence>
<evidence type="ECO:0000256" key="3">
    <source>
        <dbReference type="ARBA" id="ARBA00022475"/>
    </source>
</evidence>
<evidence type="ECO:0000256" key="7">
    <source>
        <dbReference type="SAM" id="SignalP"/>
    </source>
</evidence>
<dbReference type="Gene3D" id="3.40.50.2300">
    <property type="match status" value="2"/>
</dbReference>
<dbReference type="InterPro" id="IPR003760">
    <property type="entry name" value="PnrA-like"/>
</dbReference>
<dbReference type="Pfam" id="PF02608">
    <property type="entry name" value="Bmp"/>
    <property type="match status" value="1"/>
</dbReference>
<comment type="subcellular location">
    <subcellularLocation>
        <location evidence="1">Cell membrane</location>
        <topology evidence="1">Lipid-anchor</topology>
    </subcellularLocation>
</comment>
<keyword evidence="6" id="KW-0449">Lipoprotein</keyword>
<feature type="chain" id="PRO_5045253037" evidence="7">
    <location>
        <begin position="24"/>
        <end position="344"/>
    </location>
</feature>
<keyword evidence="10" id="KW-1185">Reference proteome</keyword>